<evidence type="ECO:0000313" key="2">
    <source>
        <dbReference type="Proteomes" id="UP000243688"/>
    </source>
</evidence>
<evidence type="ECO:0000313" key="1">
    <source>
        <dbReference type="EMBL" id="PDO10857.1"/>
    </source>
</evidence>
<sequence length="61" mass="6897">MPTEAFVPQLETGRDGRRFAVFAVLQIVGQKGVLVYWDRRGGRPLAAGRRRRSRGGDGRWL</sequence>
<reference evidence="1 2" key="1">
    <citation type="submission" date="2016-12" db="EMBL/GenBank/DDBJ databases">
        <title>Candidatus Reconcilibacillus cellulovorans genome.</title>
        <authorList>
            <person name="Kolinko S."/>
            <person name="Wu Y.-W."/>
            <person name="Tachea F."/>
            <person name="Denzel E."/>
            <person name="Hiras J."/>
            <person name="Baecker N."/>
            <person name="Chan L.J."/>
            <person name="Eichorst S.A."/>
            <person name="Frey D."/>
            <person name="Adams P.D."/>
            <person name="Pray T."/>
            <person name="Tanjore D."/>
            <person name="Petzold C.J."/>
            <person name="Gladden J.M."/>
            <person name="Simmons B.A."/>
            <person name="Singer S.W."/>
        </authorList>
    </citation>
    <scope>NUCLEOTIDE SEQUENCE [LARGE SCALE GENOMIC DNA]</scope>
    <source>
        <strain evidence="1">JTherm</strain>
    </source>
</reference>
<accession>A0A2A6E276</accession>
<comment type="caution">
    <text evidence="1">The sequence shown here is derived from an EMBL/GenBank/DDBJ whole genome shotgun (WGS) entry which is preliminary data.</text>
</comment>
<protein>
    <submittedName>
        <fullName evidence="1">Uncharacterized protein</fullName>
    </submittedName>
</protein>
<proteinExistence type="predicted"/>
<name>A0A2A6E276_9BACL</name>
<dbReference type="AlphaFoldDB" id="A0A2A6E276"/>
<organism evidence="1 2">
    <name type="scientific">Candidatus Reconcilbacillus cellulovorans</name>
    <dbReference type="NCBI Taxonomy" id="1906605"/>
    <lineage>
        <taxon>Bacteria</taxon>
        <taxon>Bacillati</taxon>
        <taxon>Bacillota</taxon>
        <taxon>Bacilli</taxon>
        <taxon>Bacillales</taxon>
        <taxon>Paenibacillaceae</taxon>
        <taxon>Candidatus Reconcilbacillus</taxon>
    </lineage>
</organism>
<dbReference type="Proteomes" id="UP000243688">
    <property type="component" value="Unassembled WGS sequence"/>
</dbReference>
<gene>
    <name evidence="1" type="ORF">BLM47_04960</name>
</gene>
<dbReference type="EMBL" id="MOXJ01000008">
    <property type="protein sequence ID" value="PDO10857.1"/>
    <property type="molecule type" value="Genomic_DNA"/>
</dbReference>